<dbReference type="EMBL" id="JACIDU010000020">
    <property type="protein sequence ID" value="MBB4105393.1"/>
    <property type="molecule type" value="Genomic_DNA"/>
</dbReference>
<dbReference type="CDD" id="cd01948">
    <property type="entry name" value="EAL"/>
    <property type="match status" value="1"/>
</dbReference>
<dbReference type="Proteomes" id="UP000584824">
    <property type="component" value="Unassembled WGS sequence"/>
</dbReference>
<reference evidence="4 5" key="1">
    <citation type="submission" date="2020-08" db="EMBL/GenBank/DDBJ databases">
        <title>Genomic Encyclopedia of Type Strains, Phase IV (KMG-IV): sequencing the most valuable type-strain genomes for metagenomic binning, comparative biology and taxonomic classification.</title>
        <authorList>
            <person name="Goeker M."/>
        </authorList>
    </citation>
    <scope>NUCLEOTIDE SEQUENCE [LARGE SCALE GENOMIC DNA]</scope>
    <source>
        <strain evidence="4 5">DSM 26385</strain>
    </source>
</reference>
<protein>
    <submittedName>
        <fullName evidence="4">Diguanylate cyclase (GGDEF)-like protein/PAS domain S-box-containing protein</fullName>
    </submittedName>
</protein>
<dbReference type="InterPro" id="IPR029787">
    <property type="entry name" value="Nucleotide_cyclase"/>
</dbReference>
<evidence type="ECO:0000259" key="3">
    <source>
        <dbReference type="PROSITE" id="PS50887"/>
    </source>
</evidence>
<dbReference type="AlphaFoldDB" id="A0A7W6K543"/>
<feature type="domain" description="PAS" evidence="1">
    <location>
        <begin position="164"/>
        <end position="235"/>
    </location>
</feature>
<dbReference type="SUPFAM" id="SSF55781">
    <property type="entry name" value="GAF domain-like"/>
    <property type="match status" value="1"/>
</dbReference>
<dbReference type="Pfam" id="PF00989">
    <property type="entry name" value="PAS"/>
    <property type="match status" value="1"/>
</dbReference>
<evidence type="ECO:0000259" key="2">
    <source>
        <dbReference type="PROSITE" id="PS50883"/>
    </source>
</evidence>
<dbReference type="NCBIfam" id="TIGR00254">
    <property type="entry name" value="GGDEF"/>
    <property type="match status" value="1"/>
</dbReference>
<dbReference type="Pfam" id="PF00990">
    <property type="entry name" value="GGDEF"/>
    <property type="match status" value="1"/>
</dbReference>
<dbReference type="Pfam" id="PF01590">
    <property type="entry name" value="GAF"/>
    <property type="match status" value="1"/>
</dbReference>
<feature type="domain" description="EAL" evidence="2">
    <location>
        <begin position="464"/>
        <end position="714"/>
    </location>
</feature>
<dbReference type="SMART" id="SM00065">
    <property type="entry name" value="GAF"/>
    <property type="match status" value="1"/>
</dbReference>
<dbReference type="InterPro" id="IPR001633">
    <property type="entry name" value="EAL_dom"/>
</dbReference>
<comment type="caution">
    <text evidence="4">The sequence shown here is derived from an EMBL/GenBank/DDBJ whole genome shotgun (WGS) entry which is preliminary data.</text>
</comment>
<dbReference type="PROSITE" id="PS50883">
    <property type="entry name" value="EAL"/>
    <property type="match status" value="1"/>
</dbReference>
<dbReference type="CDD" id="cd01949">
    <property type="entry name" value="GGDEF"/>
    <property type="match status" value="1"/>
</dbReference>
<evidence type="ECO:0000259" key="1">
    <source>
        <dbReference type="PROSITE" id="PS50112"/>
    </source>
</evidence>
<dbReference type="InterPro" id="IPR052155">
    <property type="entry name" value="Biofilm_reg_signaling"/>
</dbReference>
<dbReference type="CDD" id="cd00130">
    <property type="entry name" value="PAS"/>
    <property type="match status" value="1"/>
</dbReference>
<dbReference type="InterPro" id="IPR000160">
    <property type="entry name" value="GGDEF_dom"/>
</dbReference>
<keyword evidence="5" id="KW-1185">Reference proteome</keyword>
<dbReference type="PROSITE" id="PS50887">
    <property type="entry name" value="GGDEF"/>
    <property type="match status" value="1"/>
</dbReference>
<dbReference type="Gene3D" id="3.30.70.270">
    <property type="match status" value="1"/>
</dbReference>
<dbReference type="SMART" id="SM00267">
    <property type="entry name" value="GGDEF"/>
    <property type="match status" value="1"/>
</dbReference>
<dbReference type="PANTHER" id="PTHR44757:SF2">
    <property type="entry name" value="BIOFILM ARCHITECTURE MAINTENANCE PROTEIN MBAA"/>
    <property type="match status" value="1"/>
</dbReference>
<dbReference type="InterPro" id="IPR000014">
    <property type="entry name" value="PAS"/>
</dbReference>
<dbReference type="GO" id="GO:0006355">
    <property type="term" value="P:regulation of DNA-templated transcription"/>
    <property type="evidence" value="ECO:0007669"/>
    <property type="project" value="InterPro"/>
</dbReference>
<dbReference type="Gene3D" id="3.30.450.40">
    <property type="match status" value="1"/>
</dbReference>
<dbReference type="SUPFAM" id="SSF55785">
    <property type="entry name" value="PYP-like sensor domain (PAS domain)"/>
    <property type="match status" value="1"/>
</dbReference>
<name>A0A7W6K543_9HYPH</name>
<gene>
    <name evidence="4" type="ORF">GGQ66_003980</name>
</gene>
<organism evidence="4 5">
    <name type="scientific">Allorhizobium borbori</name>
    <dbReference type="NCBI Taxonomy" id="485907"/>
    <lineage>
        <taxon>Bacteria</taxon>
        <taxon>Pseudomonadati</taxon>
        <taxon>Pseudomonadota</taxon>
        <taxon>Alphaproteobacteria</taxon>
        <taxon>Hyphomicrobiales</taxon>
        <taxon>Rhizobiaceae</taxon>
        <taxon>Rhizobium/Agrobacterium group</taxon>
        <taxon>Allorhizobium</taxon>
    </lineage>
</organism>
<dbReference type="InterPro" id="IPR043128">
    <property type="entry name" value="Rev_trsase/Diguanyl_cyclase"/>
</dbReference>
<dbReference type="Pfam" id="PF00563">
    <property type="entry name" value="EAL"/>
    <property type="match status" value="1"/>
</dbReference>
<evidence type="ECO:0000313" key="5">
    <source>
        <dbReference type="Proteomes" id="UP000584824"/>
    </source>
</evidence>
<evidence type="ECO:0000313" key="4">
    <source>
        <dbReference type="EMBL" id="MBB4105393.1"/>
    </source>
</evidence>
<sequence length="716" mass="77812">MAPLHELERLRELDQYGIFGTPPESDYDHICRLTADIFEVPIAMINLVARDTVWVKSKIGLEVQDLPRELAFCSHAIQGRDLLVVPDLAADQRFCENPLVATSEGGLRFYAGAPLATPKGYVIGTLCILDRQTRAQFSPKERERLKNLATLVMDRLEKRRLEQLELMTSSLMNAASEGIIIADSTYNTRYWNPAAEKIFGFSGDEMIEKPVTAITTDHADATLLIQALEDAVEGHSGLPLTLTTRAKDGRAISTEVSIASWGSGAGSTPEGPLGFGLIVRDVTEEMAVAEKLAWLARHDELTGVFNRNHLRQVMNDALAAHGDIAVISINLDRFMAINDTFGHRVGDALLKVVARRLARELGPTDLLARIGGDEFTILRSGQTDRTQLACLAARLQSAFGETFSVDGHLVTTTASVGIATSDLGEANTDALLNAADLAIYRAKSDGGNGWRFFTPEHDRRISVVRSMESDLRGALSRGEFTLNYQPKFCLVTGRLTGAEALLRWTHPAKRPISPADFIPVAELSGLIVPIGEWVLATACEALTRLPADFRVAVNLSPVQFRRSDVAETVAAKLALSGIAPARLEVEITESLLLENNRATAGALEALKALGVTIALDDFGTGYSSLAYLCKFPFDTIKIDRSFVQTLETEPGSAAIVRAVVGLGRDFSLKVIAEGVETEAQKRMLLSFGCDEGQGYLLGRPMPLEALLQIATNADSR</sequence>
<dbReference type="SUPFAM" id="SSF55073">
    <property type="entry name" value="Nucleotide cyclase"/>
    <property type="match status" value="1"/>
</dbReference>
<dbReference type="Gene3D" id="3.20.20.450">
    <property type="entry name" value="EAL domain"/>
    <property type="match status" value="1"/>
</dbReference>
<feature type="domain" description="GGDEF" evidence="3">
    <location>
        <begin position="322"/>
        <end position="455"/>
    </location>
</feature>
<proteinExistence type="predicted"/>
<dbReference type="SMART" id="SM00091">
    <property type="entry name" value="PAS"/>
    <property type="match status" value="1"/>
</dbReference>
<dbReference type="Gene3D" id="3.30.450.20">
    <property type="entry name" value="PAS domain"/>
    <property type="match status" value="1"/>
</dbReference>
<dbReference type="InterPro" id="IPR035919">
    <property type="entry name" value="EAL_sf"/>
</dbReference>
<dbReference type="InterPro" id="IPR035965">
    <property type="entry name" value="PAS-like_dom_sf"/>
</dbReference>
<accession>A0A7W6K543</accession>
<dbReference type="NCBIfam" id="TIGR00229">
    <property type="entry name" value="sensory_box"/>
    <property type="match status" value="1"/>
</dbReference>
<dbReference type="SMART" id="SM00052">
    <property type="entry name" value="EAL"/>
    <property type="match status" value="1"/>
</dbReference>
<dbReference type="InterPro" id="IPR029016">
    <property type="entry name" value="GAF-like_dom_sf"/>
</dbReference>
<dbReference type="SUPFAM" id="SSF141868">
    <property type="entry name" value="EAL domain-like"/>
    <property type="match status" value="1"/>
</dbReference>
<dbReference type="InterPro" id="IPR013767">
    <property type="entry name" value="PAS_fold"/>
</dbReference>
<dbReference type="PROSITE" id="PS50112">
    <property type="entry name" value="PAS"/>
    <property type="match status" value="1"/>
</dbReference>
<dbReference type="PANTHER" id="PTHR44757">
    <property type="entry name" value="DIGUANYLATE CYCLASE DGCP"/>
    <property type="match status" value="1"/>
</dbReference>
<dbReference type="RefSeq" id="WP_183794838.1">
    <property type="nucleotide sequence ID" value="NZ_JACIDU010000020.1"/>
</dbReference>
<dbReference type="InterPro" id="IPR003018">
    <property type="entry name" value="GAF"/>
</dbReference>